<dbReference type="Proteomes" id="UP000665020">
    <property type="component" value="Chromosome"/>
</dbReference>
<proteinExistence type="inferred from homology"/>
<dbReference type="PIRSF" id="PIRSF005384">
    <property type="entry name" value="RpiB_LacA_B"/>
    <property type="match status" value="1"/>
</dbReference>
<reference evidence="4" key="1">
    <citation type="submission" date="2019-12" db="EMBL/GenBank/DDBJ databases">
        <authorList>
            <person name="zhang j."/>
            <person name="sun C.M."/>
        </authorList>
    </citation>
    <scope>NUCLEOTIDE SEQUENCE</scope>
    <source>
        <strain evidence="4">NS-1</strain>
    </source>
</reference>
<feature type="active site" description="Proton donor" evidence="3">
    <location>
        <position position="102"/>
    </location>
</feature>
<accession>A0A8A7K5K5</accession>
<keyword evidence="5" id="KW-1185">Reference proteome</keyword>
<dbReference type="AlphaFoldDB" id="A0A8A7K5K5"/>
<dbReference type="SUPFAM" id="SSF89623">
    <property type="entry name" value="Ribose/Galactose isomerase RpiB/AlsB"/>
    <property type="match status" value="1"/>
</dbReference>
<dbReference type="NCBIfam" id="NF004051">
    <property type="entry name" value="PRK05571.1"/>
    <property type="match status" value="1"/>
</dbReference>
<dbReference type="EMBL" id="CP046640">
    <property type="protein sequence ID" value="QTL97053.1"/>
    <property type="molecule type" value="Genomic_DNA"/>
</dbReference>
<dbReference type="Gene3D" id="3.40.1400.10">
    <property type="entry name" value="Sugar-phosphate isomerase, RpiB/LacA/LacB"/>
    <property type="match status" value="1"/>
</dbReference>
<feature type="active site" description="Proton acceptor" evidence="3">
    <location>
        <position position="69"/>
    </location>
</feature>
<protein>
    <submittedName>
        <fullName evidence="4">RpiB/LacA/LacB family sugar-phosphate isomerase</fullName>
    </submittedName>
</protein>
<dbReference type="Pfam" id="PF02502">
    <property type="entry name" value="LacAB_rpiB"/>
    <property type="match status" value="1"/>
</dbReference>
<organism evidence="4 5">
    <name type="scientific">Iocasia fonsfrigidae</name>
    <dbReference type="NCBI Taxonomy" id="2682810"/>
    <lineage>
        <taxon>Bacteria</taxon>
        <taxon>Bacillati</taxon>
        <taxon>Bacillota</taxon>
        <taxon>Clostridia</taxon>
        <taxon>Halanaerobiales</taxon>
        <taxon>Halanaerobiaceae</taxon>
        <taxon>Iocasia</taxon>
    </lineage>
</organism>
<evidence type="ECO:0000313" key="4">
    <source>
        <dbReference type="EMBL" id="QTL97053.1"/>
    </source>
</evidence>
<name>A0A8A7K5K5_9FIRM</name>
<dbReference type="InterPro" id="IPR003500">
    <property type="entry name" value="RpiB_LacA_LacB"/>
</dbReference>
<dbReference type="KEGG" id="ifn:GM661_03195"/>
<dbReference type="NCBIfam" id="TIGR00689">
    <property type="entry name" value="rpiB_lacA_lacB"/>
    <property type="match status" value="1"/>
</dbReference>
<dbReference type="InterPro" id="IPR051812">
    <property type="entry name" value="SPI_LacAB/RpiB"/>
</dbReference>
<dbReference type="PANTHER" id="PTHR43732:SF1">
    <property type="entry name" value="RIBOSE 5-PHOSPHATE ISOMERASE"/>
    <property type="match status" value="1"/>
</dbReference>
<evidence type="ECO:0000256" key="2">
    <source>
        <dbReference type="ARBA" id="ARBA00023235"/>
    </source>
</evidence>
<evidence type="ECO:0000256" key="1">
    <source>
        <dbReference type="ARBA" id="ARBA00008754"/>
    </source>
</evidence>
<gene>
    <name evidence="4" type="ORF">GM661_03195</name>
</gene>
<dbReference type="GO" id="GO:0005975">
    <property type="term" value="P:carbohydrate metabolic process"/>
    <property type="evidence" value="ECO:0007669"/>
    <property type="project" value="InterPro"/>
</dbReference>
<sequence>MEQQLRLVMGCDLAAYDFKCQILKSMRFNGYNIEDVGCYSSKEGLYAPIAKKVADLVASKEFDYGILICGTGQGMAMAANKVEGIRAALCYDVFPAVLSKEHNNANILCTGAWMMDLPKFLHMVEAWLFAQYAGNHDEGLALLSEYEKERLDN</sequence>
<evidence type="ECO:0000313" key="5">
    <source>
        <dbReference type="Proteomes" id="UP000665020"/>
    </source>
</evidence>
<dbReference type="InterPro" id="IPR036569">
    <property type="entry name" value="RpiB_LacA_LacB_sf"/>
</dbReference>
<dbReference type="PANTHER" id="PTHR43732">
    <property type="entry name" value="RIBOSE 5-PHOSPHATE ISOMERASE-RELATED"/>
    <property type="match status" value="1"/>
</dbReference>
<evidence type="ECO:0000256" key="3">
    <source>
        <dbReference type="PIRSR" id="PIRSR005384-1"/>
    </source>
</evidence>
<dbReference type="RefSeq" id="WP_230868714.1">
    <property type="nucleotide sequence ID" value="NZ_CP046640.1"/>
</dbReference>
<dbReference type="GO" id="GO:0016861">
    <property type="term" value="F:intramolecular oxidoreductase activity, interconverting aldoses and ketoses"/>
    <property type="evidence" value="ECO:0007669"/>
    <property type="project" value="UniProtKB-ARBA"/>
</dbReference>
<keyword evidence="2 4" id="KW-0413">Isomerase</keyword>
<comment type="similarity">
    <text evidence="1">Belongs to the LacAB/RpiB family.</text>
</comment>